<evidence type="ECO:0000256" key="1">
    <source>
        <dbReference type="SAM" id="MobiDB-lite"/>
    </source>
</evidence>
<protein>
    <submittedName>
        <fullName evidence="2">DUF1064 domain-containing protein</fullName>
    </submittedName>
</protein>
<sequence length="123" mass="13994">MTERMSAEEVPRDPAGVKASSKYRNRKTVVDGIKFDSKREARVLCFPEAVGARRPGRQVELQKPYALTVNGPLVCNYRCDFAFYDAIPKRNRVVDIKGVATKDFNIKRKLMQAVYGIDVEVIR</sequence>
<reference evidence="2" key="1">
    <citation type="submission" date="2022-10" db="EMBL/GenBank/DDBJ databases">
        <title>Whole genome sequencing of three plant growth promoting bacteria isolated from Vachellia tortilis subsp. raddiana in Morocco.</title>
        <authorList>
            <person name="Hnini M."/>
            <person name="Zouagui R."/>
            <person name="Zouagui H."/>
            <person name="Chemao Elfihri M.-W."/>
            <person name="Ibrahimi A."/>
            <person name="Sbabou L."/>
            <person name="Aurag J."/>
        </authorList>
    </citation>
    <scope>NUCLEOTIDE SEQUENCE</scope>
    <source>
        <strain evidence="2">LMR678</strain>
    </source>
</reference>
<evidence type="ECO:0000313" key="3">
    <source>
        <dbReference type="Proteomes" id="UP001079430"/>
    </source>
</evidence>
<evidence type="ECO:0000313" key="2">
    <source>
        <dbReference type="EMBL" id="MCZ4089296.1"/>
    </source>
</evidence>
<dbReference type="EMBL" id="JAPVOI010000004">
    <property type="protein sequence ID" value="MCZ4089296.1"/>
    <property type="molecule type" value="Genomic_DNA"/>
</dbReference>
<organism evidence="2 3">
    <name type="scientific">Sinorhizobium psoraleae</name>
    <dbReference type="NCBI Taxonomy" id="520838"/>
    <lineage>
        <taxon>Bacteria</taxon>
        <taxon>Pseudomonadati</taxon>
        <taxon>Pseudomonadota</taxon>
        <taxon>Alphaproteobacteria</taxon>
        <taxon>Hyphomicrobiales</taxon>
        <taxon>Rhizobiaceae</taxon>
        <taxon>Sinorhizobium/Ensifer group</taxon>
        <taxon>Sinorhizobium</taxon>
    </lineage>
</organism>
<accession>A0ABT4KD51</accession>
<dbReference type="InterPro" id="IPR009414">
    <property type="entry name" value="DUF1064"/>
</dbReference>
<feature type="compositionally biased region" description="Basic and acidic residues" evidence="1">
    <location>
        <begin position="1"/>
        <end position="12"/>
    </location>
</feature>
<comment type="caution">
    <text evidence="2">The sequence shown here is derived from an EMBL/GenBank/DDBJ whole genome shotgun (WGS) entry which is preliminary data.</text>
</comment>
<feature type="region of interest" description="Disordered" evidence="1">
    <location>
        <begin position="1"/>
        <end position="21"/>
    </location>
</feature>
<proteinExistence type="predicted"/>
<gene>
    <name evidence="2" type="ORF">O3W52_04240</name>
</gene>
<dbReference type="RefSeq" id="WP_269275835.1">
    <property type="nucleotide sequence ID" value="NZ_JAPVOI010000004.1"/>
</dbReference>
<dbReference type="Pfam" id="PF06356">
    <property type="entry name" value="DUF1064"/>
    <property type="match status" value="1"/>
</dbReference>
<keyword evidence="3" id="KW-1185">Reference proteome</keyword>
<name>A0ABT4KD51_9HYPH</name>
<dbReference type="Proteomes" id="UP001079430">
    <property type="component" value="Unassembled WGS sequence"/>
</dbReference>